<comment type="similarity">
    <text evidence="5">Belongs to the SAT4 family.</text>
</comment>
<dbReference type="InterPro" id="IPR049326">
    <property type="entry name" value="Rhodopsin_dom_fungi"/>
</dbReference>
<sequence>ISYATAIIFEIVNITVKISLLLFYCRIFPTPEFHRQAAIVGALCAAWFIASVLVTIFQCVPVHKAWDKQVSGRCLSLDKFVLGYELSNALLDIVLILLPVRMIHNLRLDRRQKFLVSSLFLLGGL</sequence>
<evidence type="ECO:0000256" key="2">
    <source>
        <dbReference type="ARBA" id="ARBA00022692"/>
    </source>
</evidence>
<gene>
    <name evidence="8" type="ORF">DM02DRAFT_528130</name>
</gene>
<evidence type="ECO:0000256" key="1">
    <source>
        <dbReference type="ARBA" id="ARBA00004141"/>
    </source>
</evidence>
<keyword evidence="2 6" id="KW-0812">Transmembrane</keyword>
<evidence type="ECO:0000256" key="3">
    <source>
        <dbReference type="ARBA" id="ARBA00022989"/>
    </source>
</evidence>
<accession>A0A2V1DP76</accession>
<dbReference type="GO" id="GO:0016020">
    <property type="term" value="C:membrane"/>
    <property type="evidence" value="ECO:0007669"/>
    <property type="project" value="UniProtKB-SubCell"/>
</dbReference>
<dbReference type="PANTHER" id="PTHR33048">
    <property type="entry name" value="PTH11-LIKE INTEGRAL MEMBRANE PROTEIN (AFU_ORTHOLOGUE AFUA_5G11245)"/>
    <property type="match status" value="1"/>
</dbReference>
<dbReference type="STRING" id="97972.A0A2V1DP76"/>
<dbReference type="InterPro" id="IPR052337">
    <property type="entry name" value="SAT4-like"/>
</dbReference>
<protein>
    <recommendedName>
        <fullName evidence="7">Rhodopsin domain-containing protein</fullName>
    </recommendedName>
</protein>
<dbReference type="EMBL" id="KZ805383">
    <property type="protein sequence ID" value="PVH99870.1"/>
    <property type="molecule type" value="Genomic_DNA"/>
</dbReference>
<name>A0A2V1DP76_9PLEO</name>
<evidence type="ECO:0000313" key="9">
    <source>
        <dbReference type="Proteomes" id="UP000244855"/>
    </source>
</evidence>
<keyword evidence="3 6" id="KW-1133">Transmembrane helix</keyword>
<feature type="transmembrane region" description="Helical" evidence="6">
    <location>
        <begin position="37"/>
        <end position="60"/>
    </location>
</feature>
<proteinExistence type="inferred from homology"/>
<feature type="domain" description="Rhodopsin" evidence="7">
    <location>
        <begin position="2"/>
        <end position="124"/>
    </location>
</feature>
<keyword evidence="9" id="KW-1185">Reference proteome</keyword>
<reference evidence="8 9" key="1">
    <citation type="journal article" date="2018" name="Sci. Rep.">
        <title>Comparative genomics provides insights into the lifestyle and reveals functional heterogeneity of dark septate endophytic fungi.</title>
        <authorList>
            <person name="Knapp D.G."/>
            <person name="Nemeth J.B."/>
            <person name="Barry K."/>
            <person name="Hainaut M."/>
            <person name="Henrissat B."/>
            <person name="Johnson J."/>
            <person name="Kuo A."/>
            <person name="Lim J.H.P."/>
            <person name="Lipzen A."/>
            <person name="Nolan M."/>
            <person name="Ohm R.A."/>
            <person name="Tamas L."/>
            <person name="Grigoriev I.V."/>
            <person name="Spatafora J.W."/>
            <person name="Nagy L.G."/>
            <person name="Kovacs G.M."/>
        </authorList>
    </citation>
    <scope>NUCLEOTIDE SEQUENCE [LARGE SCALE GENOMIC DNA]</scope>
    <source>
        <strain evidence="8 9">DSE2036</strain>
    </source>
</reference>
<evidence type="ECO:0000313" key="8">
    <source>
        <dbReference type="EMBL" id="PVH99870.1"/>
    </source>
</evidence>
<evidence type="ECO:0000256" key="6">
    <source>
        <dbReference type="SAM" id="Phobius"/>
    </source>
</evidence>
<dbReference type="Proteomes" id="UP000244855">
    <property type="component" value="Unassembled WGS sequence"/>
</dbReference>
<evidence type="ECO:0000256" key="4">
    <source>
        <dbReference type="ARBA" id="ARBA00023136"/>
    </source>
</evidence>
<dbReference type="OrthoDB" id="5378633at2759"/>
<keyword evidence="4 6" id="KW-0472">Membrane</keyword>
<dbReference type="AlphaFoldDB" id="A0A2V1DP76"/>
<evidence type="ECO:0000259" key="7">
    <source>
        <dbReference type="Pfam" id="PF20684"/>
    </source>
</evidence>
<evidence type="ECO:0000256" key="5">
    <source>
        <dbReference type="ARBA" id="ARBA00038359"/>
    </source>
</evidence>
<feature type="non-terminal residue" evidence="8">
    <location>
        <position position="1"/>
    </location>
</feature>
<feature type="transmembrane region" description="Helical" evidence="6">
    <location>
        <begin position="6"/>
        <end position="25"/>
    </location>
</feature>
<organism evidence="8 9">
    <name type="scientific">Periconia macrospinosa</name>
    <dbReference type="NCBI Taxonomy" id="97972"/>
    <lineage>
        <taxon>Eukaryota</taxon>
        <taxon>Fungi</taxon>
        <taxon>Dikarya</taxon>
        <taxon>Ascomycota</taxon>
        <taxon>Pezizomycotina</taxon>
        <taxon>Dothideomycetes</taxon>
        <taxon>Pleosporomycetidae</taxon>
        <taxon>Pleosporales</taxon>
        <taxon>Massarineae</taxon>
        <taxon>Periconiaceae</taxon>
        <taxon>Periconia</taxon>
    </lineage>
</organism>
<dbReference type="Pfam" id="PF20684">
    <property type="entry name" value="Fung_rhodopsin"/>
    <property type="match status" value="1"/>
</dbReference>
<feature type="transmembrane region" description="Helical" evidence="6">
    <location>
        <begin position="80"/>
        <end position="103"/>
    </location>
</feature>
<comment type="subcellular location">
    <subcellularLocation>
        <location evidence="1">Membrane</location>
        <topology evidence="1">Multi-pass membrane protein</topology>
    </subcellularLocation>
</comment>
<dbReference type="PANTHER" id="PTHR33048:SF47">
    <property type="entry name" value="INTEGRAL MEMBRANE PROTEIN-RELATED"/>
    <property type="match status" value="1"/>
</dbReference>